<dbReference type="Pfam" id="PF23284">
    <property type="entry name" value="KOW2_Spt5"/>
    <property type="match status" value="1"/>
</dbReference>
<dbReference type="PIRSF" id="PIRSF036945">
    <property type="entry name" value="Spt5"/>
    <property type="match status" value="1"/>
</dbReference>
<dbReference type="Pfam" id="PF23291">
    <property type="entry name" value="KOW4_SPT5"/>
    <property type="match status" value="1"/>
</dbReference>
<dbReference type="InterPro" id="IPR041976">
    <property type="entry name" value="KOW_Spt5_3"/>
</dbReference>
<comment type="subcellular location">
    <subcellularLocation>
        <location evidence="1 11">Nucleus</location>
    </subcellularLocation>
</comment>
<dbReference type="SMART" id="SM01104">
    <property type="entry name" value="CTD"/>
    <property type="match status" value="1"/>
</dbReference>
<dbReference type="InterPro" id="IPR041975">
    <property type="entry name" value="KOW_Spt5_2"/>
</dbReference>
<evidence type="ECO:0000256" key="12">
    <source>
        <dbReference type="SAM" id="MobiDB-lite"/>
    </source>
</evidence>
<dbReference type="InterPro" id="IPR017071">
    <property type="entry name" value="TF_Spt5_eukaryote"/>
</dbReference>
<dbReference type="InterPro" id="IPR024945">
    <property type="entry name" value="Spt5_C_dom"/>
</dbReference>
<dbReference type="GO" id="GO:0003729">
    <property type="term" value="F:mRNA binding"/>
    <property type="evidence" value="ECO:0007669"/>
    <property type="project" value="TreeGrafter"/>
</dbReference>
<feature type="domain" description="Spt5 C-terminal" evidence="15">
    <location>
        <begin position="784"/>
        <end position="912"/>
    </location>
</feature>
<dbReference type="Pfam" id="PF11942">
    <property type="entry name" value="Spt5_N"/>
    <property type="match status" value="1"/>
</dbReference>
<dbReference type="InterPro" id="IPR039385">
    <property type="entry name" value="NGN_Euk"/>
</dbReference>
<dbReference type="InterPro" id="IPR041980">
    <property type="entry name" value="KOW_Spt5_6_metazoa"/>
</dbReference>
<evidence type="ECO:0000256" key="1">
    <source>
        <dbReference type="ARBA" id="ARBA00004123"/>
    </source>
</evidence>
<evidence type="ECO:0000256" key="7">
    <source>
        <dbReference type="ARBA" id="ARBA00023015"/>
    </source>
</evidence>
<keyword evidence="6" id="KW-0677">Repeat</keyword>
<dbReference type="Pfam" id="PF00467">
    <property type="entry name" value="KOW"/>
    <property type="match status" value="1"/>
</dbReference>
<dbReference type="CDD" id="cd06083">
    <property type="entry name" value="KOW_Spt5_3"/>
    <property type="match status" value="1"/>
</dbReference>
<feature type="domain" description="NusG-like N-terminal" evidence="13">
    <location>
        <begin position="181"/>
        <end position="272"/>
    </location>
</feature>
<dbReference type="AlphaFoldDB" id="A0A7M7M4Z2"/>
<dbReference type="InterPro" id="IPR057936">
    <property type="entry name" value="KOWx_Spt5"/>
</dbReference>
<keyword evidence="9 11" id="KW-0804">Transcription</keyword>
<keyword evidence="4" id="KW-0678">Repressor</keyword>
<keyword evidence="10 11" id="KW-0539">Nucleus</keyword>
<dbReference type="OMA" id="YPVGYMN"/>
<dbReference type="GO" id="GO:0032044">
    <property type="term" value="C:DSIF complex"/>
    <property type="evidence" value="ECO:0007669"/>
    <property type="project" value="TreeGrafter"/>
</dbReference>
<dbReference type="CDD" id="cd06082">
    <property type="entry name" value="KOW_Spt5_2"/>
    <property type="match status" value="1"/>
</dbReference>
<evidence type="ECO:0000256" key="11">
    <source>
        <dbReference type="PIRNR" id="PIRNR036945"/>
    </source>
</evidence>
<dbReference type="Pfam" id="PF23042">
    <property type="entry name" value="KOW1_SPT5"/>
    <property type="match status" value="1"/>
</dbReference>
<evidence type="ECO:0000256" key="3">
    <source>
        <dbReference type="ARBA" id="ARBA00020181"/>
    </source>
</evidence>
<dbReference type="InterPro" id="IPR005824">
    <property type="entry name" value="KOW"/>
</dbReference>
<feature type="domain" description="KOW" evidence="14">
    <location>
        <begin position="713"/>
        <end position="740"/>
    </location>
</feature>
<dbReference type="InterPro" id="IPR041978">
    <property type="entry name" value="KOW_Spt5_5"/>
</dbReference>
<dbReference type="InterPro" id="IPR006645">
    <property type="entry name" value="NGN-like_dom"/>
</dbReference>
<dbReference type="EnsemblMetazoa" id="XM_022793714">
    <property type="protein sequence ID" value="XP_022649449"/>
    <property type="gene ID" value="LOC111245395"/>
</dbReference>
<dbReference type="GO" id="GO:0006357">
    <property type="term" value="P:regulation of transcription by RNA polymerase II"/>
    <property type="evidence" value="ECO:0007669"/>
    <property type="project" value="InterPro"/>
</dbReference>
<keyword evidence="8" id="KW-0010">Activator</keyword>
<comment type="similarity">
    <text evidence="2 11">Belongs to the SPT5 family.</text>
</comment>
<feature type="compositionally biased region" description="Polar residues" evidence="12">
    <location>
        <begin position="777"/>
        <end position="809"/>
    </location>
</feature>
<accession>A0A7M7M4Z2</accession>
<dbReference type="InterPro" id="IPR005100">
    <property type="entry name" value="NGN-domain"/>
</dbReference>
<sequence>MSDSEGSQLSENRSNRGSENEESGDEASTSRPQPKKRSRYDDDDEEEEEEDDNYDDEDDEEETRRKKKKSRGRGFLIEEAEVDDEVEDDEEWEEGAEELLDKAGRSRGPALLDDDLGGRDGDRHSHRRLQMMLDSKPDEIEDYYRRKYADRSEQYGFRGDQGDVDLDDDIAQQTFQPSVKDPMLWMVRCRLGEEKATVLQLMRKFIAYQNTEQPLQIRSAVAPENVKGYVYIEAYKHTHVKAAIEGIGNLKMGSFEQKMVPIKEMTEVLRVTKQQAVLTRGQWVRLKRGIFKDDLAQVYHVEQAQNRVELKMIPRIDYTKPRGAFKNNVDAEKKRKFKKPPQKLFDVDAIRHAGGDVSTDGDFLIFEGNRFSRKGFLFKAFIMSAILTEGIKPTLEELQKFDAQPENLEMDLGERAGGIESSELFAPGDNVIVCDGELVNLQGKVITVDGNKVSMLPKHEDLNEPLEFQANELKKFFKAGDHVKVLNGRFEGDTGMILRVENELAILFSDVTCHELKVRTKNLQLCADTATGVDAYGQYQWGDLVQLDAQTVGVIVRLEKEHFQVLAQTGNVISVKHQKITRKCDSKKAVALDSEQNQIHVKDIVKVTDGPHSGRTGEVRHIFRIHAFLHSRLMTDNGGIFVCKTRHLTLAGNKIRTTSSGPGALPMGGFSPLSPRIGSPMHPSSGMGMKSPMRSPAQGPSHSRAAQQNKRDLHLIGKTIKITKGPYKGHYGIVKDATQSATRVELHSKCQTISVDRARIEPVTGPAGRAPGGASSYVRTPSYGSQTPMYGNQTPMHGSRTPMQGSQTPLYEPGSRTPHYTGSETPRHDGSRTPQHHSSAWDPSSTPARHDDLDDYEEPSPSPSYNPATPGYQPETPQVGGPFTPQTPGGLYGAGSSHDAGASYSPYQGTSPSPSGAGGYPVPSPGNSMGMTPSPLGYNNPSVQYNPMGFSPMTPGVAASPFNPATPGGGMGIGGLADPVEWQAVDLECRIRAMEHKDKGLVGQQCIITGISGSVCSVLLLKEARVISVDSHYLEPVRPRENDKCKIISEGEEEGVVVDIKDDNDVVVLVGDRHRKYRMQDLCKLGSKDQYSNA</sequence>
<dbReference type="SMART" id="SM00738">
    <property type="entry name" value="NGN"/>
    <property type="match status" value="1"/>
</dbReference>
<dbReference type="InterPro" id="IPR041977">
    <property type="entry name" value="KOW_Spt5_4"/>
</dbReference>
<dbReference type="FunFam" id="3.30.70.940:FF:000005">
    <property type="entry name" value="Transcription elongation factor SPT5"/>
    <property type="match status" value="1"/>
</dbReference>
<feature type="compositionally biased region" description="Low complexity" evidence="12">
    <location>
        <begin position="765"/>
        <end position="774"/>
    </location>
</feature>
<dbReference type="GO" id="GO:0006368">
    <property type="term" value="P:transcription elongation by RNA polymerase II"/>
    <property type="evidence" value="ECO:0007669"/>
    <property type="project" value="TreeGrafter"/>
</dbReference>
<dbReference type="OrthoDB" id="28901at2759"/>
<proteinExistence type="inferred from homology"/>
<dbReference type="InParanoid" id="A0A7M7M4Z2"/>
<dbReference type="SMART" id="SM00739">
    <property type="entry name" value="KOW"/>
    <property type="match status" value="6"/>
</dbReference>
<feature type="compositionally biased region" description="Polar residues" evidence="12">
    <location>
        <begin position="832"/>
        <end position="847"/>
    </location>
</feature>
<dbReference type="GO" id="GO:0032784">
    <property type="term" value="P:regulation of DNA-templated transcription elongation"/>
    <property type="evidence" value="ECO:0007669"/>
    <property type="project" value="InterPro"/>
</dbReference>
<dbReference type="CDD" id="cd06084">
    <property type="entry name" value="KOW_Spt5_4"/>
    <property type="match status" value="1"/>
</dbReference>
<feature type="domain" description="KOW" evidence="14">
    <location>
        <begin position="476"/>
        <end position="503"/>
    </location>
</feature>
<feature type="domain" description="KOW" evidence="14">
    <location>
        <begin position="1038"/>
        <end position="1063"/>
    </location>
</feature>
<dbReference type="InterPro" id="IPR022581">
    <property type="entry name" value="Spt5_N"/>
</dbReference>
<evidence type="ECO:0000259" key="15">
    <source>
        <dbReference type="SMART" id="SM01104"/>
    </source>
</evidence>
<evidence type="ECO:0000256" key="4">
    <source>
        <dbReference type="ARBA" id="ARBA00022491"/>
    </source>
</evidence>
<protein>
    <recommendedName>
        <fullName evidence="3 11">Transcription elongation factor SPT5</fullName>
    </recommendedName>
</protein>
<dbReference type="FunCoup" id="A0A7M7M4Z2">
    <property type="interactions" value="1999"/>
</dbReference>
<keyword evidence="7" id="KW-0805">Transcription regulation</keyword>
<feature type="region of interest" description="Disordered" evidence="12">
    <location>
        <begin position="1"/>
        <end position="124"/>
    </location>
</feature>
<evidence type="ECO:0000256" key="9">
    <source>
        <dbReference type="ARBA" id="ARBA00023163"/>
    </source>
</evidence>
<dbReference type="Pfam" id="PF23037">
    <property type="entry name" value="KOWx_SPT5"/>
    <property type="match status" value="1"/>
</dbReference>
<dbReference type="CDD" id="cd06085">
    <property type="entry name" value="KOW_Spt5_5"/>
    <property type="match status" value="1"/>
</dbReference>
<dbReference type="CTD" id="53442"/>
<feature type="domain" description="KOW" evidence="14">
    <location>
        <begin position="424"/>
        <end position="451"/>
    </location>
</feature>
<dbReference type="InterPro" id="IPR041973">
    <property type="entry name" value="KOW_Spt5_1"/>
</dbReference>
<dbReference type="PANTHER" id="PTHR11125">
    <property type="entry name" value="SUPPRESSOR OF TY 5"/>
    <property type="match status" value="1"/>
</dbReference>
<evidence type="ECO:0000256" key="5">
    <source>
        <dbReference type="ARBA" id="ARBA00022553"/>
    </source>
</evidence>
<feature type="region of interest" description="Disordered" evidence="12">
    <location>
        <begin position="761"/>
        <end position="935"/>
    </location>
</feature>
<feature type="compositionally biased region" description="Polar residues" evidence="12">
    <location>
        <begin position="698"/>
        <end position="708"/>
    </location>
</feature>
<dbReference type="FunFam" id="2.30.30.30:FF:000013">
    <property type="entry name" value="Transcription elongation factor SPT5"/>
    <property type="match status" value="1"/>
</dbReference>
<feature type="compositionally biased region" description="Polar residues" evidence="12">
    <location>
        <begin position="905"/>
        <end position="914"/>
    </location>
</feature>
<dbReference type="CDD" id="cd09888">
    <property type="entry name" value="NGN_Euk"/>
    <property type="match status" value="1"/>
</dbReference>
<evidence type="ECO:0000259" key="13">
    <source>
        <dbReference type="SMART" id="SM00738"/>
    </source>
</evidence>
<evidence type="ECO:0000256" key="6">
    <source>
        <dbReference type="ARBA" id="ARBA00022737"/>
    </source>
</evidence>
<evidence type="ECO:0000259" key="14">
    <source>
        <dbReference type="SMART" id="SM00739"/>
    </source>
</evidence>
<dbReference type="KEGG" id="vde:111245395"/>
<dbReference type="InterPro" id="IPR039659">
    <property type="entry name" value="SPT5"/>
</dbReference>
<dbReference type="PANTHER" id="PTHR11125:SF7">
    <property type="entry name" value="TRANSCRIPTION ELONGATION FACTOR SPT5"/>
    <property type="match status" value="1"/>
</dbReference>
<evidence type="ECO:0000256" key="2">
    <source>
        <dbReference type="ARBA" id="ARBA00006956"/>
    </source>
</evidence>
<reference evidence="16" key="1">
    <citation type="submission" date="2021-01" db="UniProtKB">
        <authorList>
            <consortium name="EnsemblMetazoa"/>
        </authorList>
    </citation>
    <scope>IDENTIFICATION</scope>
</reference>
<keyword evidence="17" id="KW-1185">Reference proteome</keyword>
<feature type="domain" description="KOW" evidence="14">
    <location>
        <begin position="277"/>
        <end position="304"/>
    </location>
</feature>
<organism evidence="16 17">
    <name type="scientific">Varroa destructor</name>
    <name type="common">Honeybee mite</name>
    <dbReference type="NCBI Taxonomy" id="109461"/>
    <lineage>
        <taxon>Eukaryota</taxon>
        <taxon>Metazoa</taxon>
        <taxon>Ecdysozoa</taxon>
        <taxon>Arthropoda</taxon>
        <taxon>Chelicerata</taxon>
        <taxon>Arachnida</taxon>
        <taxon>Acari</taxon>
        <taxon>Parasitiformes</taxon>
        <taxon>Mesostigmata</taxon>
        <taxon>Gamasina</taxon>
        <taxon>Dermanyssoidea</taxon>
        <taxon>Varroidae</taxon>
        <taxon>Varroa</taxon>
    </lineage>
</organism>
<name>A0A7M7M4Z2_VARDE</name>
<dbReference type="CDD" id="cd06081">
    <property type="entry name" value="KOW_Spt5_1"/>
    <property type="match status" value="1"/>
</dbReference>
<dbReference type="RefSeq" id="XP_022649449.1">
    <property type="nucleotide sequence ID" value="XM_022793714.1"/>
</dbReference>
<dbReference type="Gene3D" id="3.30.70.940">
    <property type="entry name" value="NusG, N-terminal domain"/>
    <property type="match status" value="1"/>
</dbReference>
<evidence type="ECO:0000256" key="8">
    <source>
        <dbReference type="ARBA" id="ARBA00023159"/>
    </source>
</evidence>
<dbReference type="GeneID" id="111245395"/>
<dbReference type="Gene3D" id="2.30.30.30">
    <property type="match status" value="3"/>
</dbReference>
<feature type="domain" description="KOW" evidence="14">
    <location>
        <begin position="598"/>
        <end position="625"/>
    </location>
</feature>
<evidence type="ECO:0000256" key="10">
    <source>
        <dbReference type="ARBA" id="ARBA00023242"/>
    </source>
</evidence>
<dbReference type="InterPro" id="IPR036735">
    <property type="entry name" value="NGN_dom_sf"/>
</dbReference>
<feature type="compositionally biased region" description="Polar residues" evidence="12">
    <location>
        <begin position="925"/>
        <end position="935"/>
    </location>
</feature>
<evidence type="ECO:0000313" key="17">
    <source>
        <dbReference type="Proteomes" id="UP000594260"/>
    </source>
</evidence>
<dbReference type="SUPFAM" id="SSF50104">
    <property type="entry name" value="Translation proteins SH3-like domain"/>
    <property type="match status" value="1"/>
</dbReference>
<feature type="region of interest" description="Disordered" evidence="12">
    <location>
        <begin position="676"/>
        <end position="711"/>
    </location>
</feature>
<dbReference type="Proteomes" id="UP000594260">
    <property type="component" value="Unplaced"/>
</dbReference>
<evidence type="ECO:0000313" key="16">
    <source>
        <dbReference type="EnsemblMetazoa" id="XP_022649449"/>
    </source>
</evidence>
<keyword evidence="5" id="KW-0597">Phosphoprotein</keyword>
<dbReference type="Pfam" id="PF03439">
    <property type="entry name" value="Spt5-NGN"/>
    <property type="match status" value="1"/>
</dbReference>
<dbReference type="FunFam" id="2.30.30.30:FF:000058">
    <property type="entry name" value="Transcription elongation factor SPT5"/>
    <property type="match status" value="1"/>
</dbReference>
<dbReference type="InterPro" id="IPR014722">
    <property type="entry name" value="Rib_uL2_dom2"/>
</dbReference>
<feature type="compositionally biased region" description="Acidic residues" evidence="12">
    <location>
        <begin position="78"/>
        <end position="98"/>
    </location>
</feature>
<feature type="compositionally biased region" description="Acidic residues" evidence="12">
    <location>
        <begin position="41"/>
        <end position="61"/>
    </location>
</feature>
<dbReference type="Pfam" id="PF23288">
    <property type="entry name" value="KOW6_SPT5"/>
    <property type="match status" value="1"/>
</dbReference>
<dbReference type="InterPro" id="IPR008991">
    <property type="entry name" value="Translation_prot_SH3-like_sf"/>
</dbReference>
<dbReference type="Pfam" id="PF23290">
    <property type="entry name" value="KOW5_SPT5"/>
    <property type="match status" value="1"/>
</dbReference>